<proteinExistence type="predicted"/>
<reference evidence="2" key="1">
    <citation type="submission" date="2016-10" db="EMBL/GenBank/DDBJ databases">
        <authorList>
            <person name="Varghese N."/>
            <person name="Submissions S."/>
        </authorList>
    </citation>
    <scope>NUCLEOTIDE SEQUENCE [LARGE SCALE GENOMIC DNA]</scope>
    <source>
        <strain evidence="2">DSM 3695</strain>
    </source>
</reference>
<evidence type="ECO:0008006" key="3">
    <source>
        <dbReference type="Google" id="ProtNLM"/>
    </source>
</evidence>
<organism evidence="1 2">
    <name type="scientific">Chitinophaga arvensicola</name>
    <dbReference type="NCBI Taxonomy" id="29529"/>
    <lineage>
        <taxon>Bacteria</taxon>
        <taxon>Pseudomonadati</taxon>
        <taxon>Bacteroidota</taxon>
        <taxon>Chitinophagia</taxon>
        <taxon>Chitinophagales</taxon>
        <taxon>Chitinophagaceae</taxon>
        <taxon>Chitinophaga</taxon>
    </lineage>
</organism>
<evidence type="ECO:0000313" key="2">
    <source>
        <dbReference type="Proteomes" id="UP000199310"/>
    </source>
</evidence>
<gene>
    <name evidence="1" type="ORF">SAMN04488122_5661</name>
</gene>
<name>A0A1I0SAZ8_9BACT</name>
<dbReference type="AlphaFoldDB" id="A0A1I0SAZ8"/>
<accession>A0A1I0SAZ8</accession>
<evidence type="ECO:0000313" key="1">
    <source>
        <dbReference type="EMBL" id="SEW53744.1"/>
    </source>
</evidence>
<dbReference type="InterPro" id="IPR023296">
    <property type="entry name" value="Glyco_hydro_beta-prop_sf"/>
</dbReference>
<dbReference type="Pfam" id="PF16396">
    <property type="entry name" value="DUF5005"/>
    <property type="match status" value="2"/>
</dbReference>
<dbReference type="Gene3D" id="2.115.10.20">
    <property type="entry name" value="Glycosyl hydrolase domain, family 43"/>
    <property type="match status" value="1"/>
</dbReference>
<sequence>MNKMILLLMTGGILTSCVKNPLRDYQSQERAIISFKLQEGQIGTSEIVNGADSATVTLYVENDLDLSALTPVVTVSKNAKVLPAPGVKVDFATHGNRYTYRVTSESGAPKYWYVRLLKKNEQPAGPRLQLLQSNGRWDPRVTVYSDLDYNDYLTRYQNWNGGDGCYSALLPDGRIVWSFQDSFFGQVSTDRNRTNNVFVRNAAHLQLDTSLQSFVQLNPGLGTQSQTWIKYGNAPEDEDWYWPGAGQVHGNKFQMLLSHVRKTGSGTWDFQHVSTDLAIFDLPSMQLSQLIKDKDVLSNYSAGSMKAPDGYTYLYSTENGYLTSYMYVARAANQDLSGTWEYYGQNGWSNTPVKYNVCNDITQPNVFYKDGKYYLVSQQNLFGLDIYILESSTPVGPWTNKRTLYHIPDQYSGDFISYNSFVHHALSREGELVISYNINPTDFASNFNHPGSADRYRPFFVRVFNWK</sequence>
<keyword evidence="2" id="KW-1185">Reference proteome</keyword>
<dbReference type="STRING" id="29529.SAMN04488122_5661"/>
<dbReference type="InterPro" id="IPR032169">
    <property type="entry name" value="DUF5005"/>
</dbReference>
<dbReference type="Proteomes" id="UP000199310">
    <property type="component" value="Unassembled WGS sequence"/>
</dbReference>
<protein>
    <recommendedName>
        <fullName evidence="3">DUF5005 domain-containing protein</fullName>
    </recommendedName>
</protein>
<dbReference type="EMBL" id="FOJG01000002">
    <property type="protein sequence ID" value="SEW53744.1"/>
    <property type="molecule type" value="Genomic_DNA"/>
</dbReference>
<dbReference type="RefSeq" id="WP_089901054.1">
    <property type="nucleotide sequence ID" value="NZ_FOJG01000002.1"/>
</dbReference>
<dbReference type="Gene3D" id="2.60.40.2340">
    <property type="match status" value="1"/>
</dbReference>
<dbReference type="OrthoDB" id="9765957at2"/>
<dbReference type="SUPFAM" id="SSF75005">
    <property type="entry name" value="Arabinanase/levansucrase/invertase"/>
    <property type="match status" value="1"/>
</dbReference>
<dbReference type="PROSITE" id="PS51257">
    <property type="entry name" value="PROKAR_LIPOPROTEIN"/>
    <property type="match status" value="1"/>
</dbReference>